<gene>
    <name evidence="4" type="ORF">IZ6_21000</name>
</gene>
<evidence type="ECO:0000256" key="1">
    <source>
        <dbReference type="SAM" id="Phobius"/>
    </source>
</evidence>
<sequence>MTPSTSFSHWFARRAVPGVVAIIAIVFFIMGGFVYEIGTSIDQRSARRTSSFADVALNAQREEMERVSKDYAGWGEAYRHLHPDLDLTWAYGSSNMGSTLFPDYGLNFLVVVGPGNVTNYAVVDGKLINPLPVERLLTGGTMLLVERARDSGTETVPVSGFLMWGKWPVLVTAAVISPGGDPTVPVVPGPASVLLIGYALTPEKLIAAGDKYSIPDFRLRQPQYEAAFAEKILFTEDGRRGAVLEWNPDRPGRALMRRVFPWLGGAAALLAVLTFLFLRHAFQTTQVLESNARELAEAQAKAEHLALHDAVTGLPNRAMLMDHVETELRKNAVCTALFYMDLDRFKPVNDLMGREAGDAILLEVAKRLKSSVGDNDLVARVSGDEFAVAACLTGPEEAEGLCRKLTEAVGRTMSVGGTDMQVGMSIGVALAPNDAHTGSDLIQRADLAMYQAKQERRGSYRFFAPEMNDLALVRQTLEMDLRRAVKAGEFDLHFQPRFDTRTLKPVSVEALMRWQHPERGMIPPAQFIPLAEELGLIHEMGAWSLRHACSVIASYEGIAVSVNISPVQFRDPGLADLVASILKETGLAPHRLELELTEGVLLENTEMAQTVLTALKKLGVTLAMDDFGTGYSSLGYLQHFPFDRLKIDQAFVSQLTAQDSSRPIVQAILAMARSLGISVTAEGVETAEQFMLLRADQCAEVQGFFLAKPVPLAELRQTLSVPPDQILSRTAA</sequence>
<keyword evidence="5" id="KW-1185">Reference proteome</keyword>
<evidence type="ECO:0000313" key="5">
    <source>
        <dbReference type="Proteomes" id="UP000515317"/>
    </source>
</evidence>
<dbReference type="InterPro" id="IPR001633">
    <property type="entry name" value="EAL_dom"/>
</dbReference>
<name>A0A6S6QUX0_9HYPH</name>
<evidence type="ECO:0008006" key="6">
    <source>
        <dbReference type="Google" id="ProtNLM"/>
    </source>
</evidence>
<dbReference type="Pfam" id="PF00990">
    <property type="entry name" value="GGDEF"/>
    <property type="match status" value="1"/>
</dbReference>
<dbReference type="Gene3D" id="3.30.70.270">
    <property type="match status" value="1"/>
</dbReference>
<evidence type="ECO:0000313" key="4">
    <source>
        <dbReference type="EMBL" id="BCJ91365.1"/>
    </source>
</evidence>
<dbReference type="RefSeq" id="WP_222875014.1">
    <property type="nucleotide sequence ID" value="NZ_AP023361.1"/>
</dbReference>
<dbReference type="SUPFAM" id="SSF55073">
    <property type="entry name" value="Nucleotide cyclase"/>
    <property type="match status" value="1"/>
</dbReference>
<dbReference type="CDD" id="cd01949">
    <property type="entry name" value="GGDEF"/>
    <property type="match status" value="1"/>
</dbReference>
<proteinExistence type="predicted"/>
<reference evidence="4 5" key="1">
    <citation type="submission" date="2020-08" db="EMBL/GenBank/DDBJ databases">
        <title>Genome sequence of Rhizobiales bacterium strain IZ6.</title>
        <authorList>
            <person name="Nakai R."/>
            <person name="Naganuma T."/>
        </authorList>
    </citation>
    <scope>NUCLEOTIDE SEQUENCE [LARGE SCALE GENOMIC DNA]</scope>
    <source>
        <strain evidence="4 5">IZ6</strain>
    </source>
</reference>
<dbReference type="NCBIfam" id="TIGR00254">
    <property type="entry name" value="GGDEF"/>
    <property type="match status" value="1"/>
</dbReference>
<dbReference type="CDD" id="cd01948">
    <property type="entry name" value="EAL"/>
    <property type="match status" value="1"/>
</dbReference>
<keyword evidence="1" id="KW-1133">Transmembrane helix</keyword>
<dbReference type="PROSITE" id="PS50883">
    <property type="entry name" value="EAL"/>
    <property type="match status" value="1"/>
</dbReference>
<dbReference type="InterPro" id="IPR035919">
    <property type="entry name" value="EAL_sf"/>
</dbReference>
<dbReference type="SUPFAM" id="SSF141868">
    <property type="entry name" value="EAL domain-like"/>
    <property type="match status" value="1"/>
</dbReference>
<dbReference type="Proteomes" id="UP000515317">
    <property type="component" value="Chromosome"/>
</dbReference>
<organism evidence="4 5">
    <name type="scientific">Terrihabitans soli</name>
    <dbReference type="NCBI Taxonomy" id="708113"/>
    <lineage>
        <taxon>Bacteria</taxon>
        <taxon>Pseudomonadati</taxon>
        <taxon>Pseudomonadota</taxon>
        <taxon>Alphaproteobacteria</taxon>
        <taxon>Hyphomicrobiales</taxon>
        <taxon>Terrihabitans</taxon>
    </lineage>
</organism>
<dbReference type="InterPro" id="IPR052155">
    <property type="entry name" value="Biofilm_reg_signaling"/>
</dbReference>
<feature type="transmembrane region" description="Helical" evidence="1">
    <location>
        <begin position="259"/>
        <end position="278"/>
    </location>
</feature>
<dbReference type="SMART" id="SM00267">
    <property type="entry name" value="GGDEF"/>
    <property type="match status" value="1"/>
</dbReference>
<dbReference type="InterPro" id="IPR029787">
    <property type="entry name" value="Nucleotide_cyclase"/>
</dbReference>
<dbReference type="AlphaFoldDB" id="A0A6S6QUX0"/>
<dbReference type="PROSITE" id="PS50887">
    <property type="entry name" value="GGDEF"/>
    <property type="match status" value="1"/>
</dbReference>
<dbReference type="PANTHER" id="PTHR44757:SF10">
    <property type="entry name" value="MEMBRANE PROTEIN"/>
    <property type="match status" value="1"/>
</dbReference>
<dbReference type="Pfam" id="PF00563">
    <property type="entry name" value="EAL"/>
    <property type="match status" value="1"/>
</dbReference>
<feature type="transmembrane region" description="Helical" evidence="1">
    <location>
        <begin position="15"/>
        <end position="38"/>
    </location>
</feature>
<keyword evidence="1" id="KW-0812">Transmembrane</keyword>
<feature type="domain" description="GGDEF" evidence="3">
    <location>
        <begin position="333"/>
        <end position="465"/>
    </location>
</feature>
<keyword evidence="1" id="KW-0472">Membrane</keyword>
<dbReference type="PANTHER" id="PTHR44757">
    <property type="entry name" value="DIGUANYLATE CYCLASE DGCP"/>
    <property type="match status" value="1"/>
</dbReference>
<evidence type="ECO:0000259" key="3">
    <source>
        <dbReference type="PROSITE" id="PS50887"/>
    </source>
</evidence>
<dbReference type="InterPro" id="IPR000160">
    <property type="entry name" value="GGDEF_dom"/>
</dbReference>
<dbReference type="SMART" id="SM00052">
    <property type="entry name" value="EAL"/>
    <property type="match status" value="1"/>
</dbReference>
<dbReference type="Pfam" id="PF05228">
    <property type="entry name" value="CHASE4"/>
    <property type="match status" value="1"/>
</dbReference>
<dbReference type="InterPro" id="IPR043128">
    <property type="entry name" value="Rev_trsase/Diguanyl_cyclase"/>
</dbReference>
<dbReference type="EMBL" id="AP023361">
    <property type="protein sequence ID" value="BCJ91365.1"/>
    <property type="molecule type" value="Genomic_DNA"/>
</dbReference>
<evidence type="ECO:0000259" key="2">
    <source>
        <dbReference type="PROSITE" id="PS50883"/>
    </source>
</evidence>
<feature type="domain" description="EAL" evidence="2">
    <location>
        <begin position="474"/>
        <end position="723"/>
    </location>
</feature>
<protein>
    <recommendedName>
        <fullName evidence="6">EAL domain-containing protein</fullName>
    </recommendedName>
</protein>
<accession>A0A6S6QUX0</accession>
<dbReference type="InterPro" id="IPR007892">
    <property type="entry name" value="CHASE4"/>
</dbReference>
<dbReference type="KEGG" id="tso:IZ6_21000"/>
<dbReference type="Gene3D" id="3.20.20.450">
    <property type="entry name" value="EAL domain"/>
    <property type="match status" value="1"/>
</dbReference>